<reference evidence="6 7" key="1">
    <citation type="journal article" date="2015" name="Proc. Natl. Acad. Sci. U.S.A.">
        <title>The resurrection genome of Boea hygrometrica: A blueprint for survival of dehydration.</title>
        <authorList>
            <person name="Xiao L."/>
            <person name="Yang G."/>
            <person name="Zhang L."/>
            <person name="Yang X."/>
            <person name="Zhao S."/>
            <person name="Ji Z."/>
            <person name="Zhou Q."/>
            <person name="Hu M."/>
            <person name="Wang Y."/>
            <person name="Chen M."/>
            <person name="Xu Y."/>
            <person name="Jin H."/>
            <person name="Xiao X."/>
            <person name="Hu G."/>
            <person name="Bao F."/>
            <person name="Hu Y."/>
            <person name="Wan P."/>
            <person name="Li L."/>
            <person name="Deng X."/>
            <person name="Kuang T."/>
            <person name="Xiang C."/>
            <person name="Zhu J.K."/>
            <person name="Oliver M.J."/>
            <person name="He Y."/>
        </authorList>
    </citation>
    <scope>NUCLEOTIDE SEQUENCE [LARGE SCALE GENOMIC DNA]</scope>
    <source>
        <strain evidence="7">cv. XS01</strain>
    </source>
</reference>
<name>A0A2Z7DDN2_9LAMI</name>
<evidence type="ECO:0000256" key="4">
    <source>
        <dbReference type="ARBA" id="ARBA00023242"/>
    </source>
</evidence>
<dbReference type="CDD" id="cd22933">
    <property type="entry name" value="HFD_HFI1"/>
    <property type="match status" value="1"/>
</dbReference>
<dbReference type="InterPro" id="IPR024738">
    <property type="entry name" value="Hfi1/Tada1"/>
</dbReference>
<dbReference type="OrthoDB" id="10264870at2759"/>
<dbReference type="Proteomes" id="UP000250235">
    <property type="component" value="Unassembled WGS sequence"/>
</dbReference>
<organism evidence="6 7">
    <name type="scientific">Dorcoceras hygrometricum</name>
    <dbReference type="NCBI Taxonomy" id="472368"/>
    <lineage>
        <taxon>Eukaryota</taxon>
        <taxon>Viridiplantae</taxon>
        <taxon>Streptophyta</taxon>
        <taxon>Embryophyta</taxon>
        <taxon>Tracheophyta</taxon>
        <taxon>Spermatophyta</taxon>
        <taxon>Magnoliopsida</taxon>
        <taxon>eudicotyledons</taxon>
        <taxon>Gunneridae</taxon>
        <taxon>Pentapetalae</taxon>
        <taxon>asterids</taxon>
        <taxon>lamiids</taxon>
        <taxon>Lamiales</taxon>
        <taxon>Gesneriaceae</taxon>
        <taxon>Didymocarpoideae</taxon>
        <taxon>Trichosporeae</taxon>
        <taxon>Loxocarpinae</taxon>
        <taxon>Dorcoceras</taxon>
    </lineage>
</organism>
<dbReference type="PANTHER" id="PTHR21277:SF5">
    <property type="entry name" value="TRANSCRIPTIONAL ADAPTER 1"/>
    <property type="match status" value="1"/>
</dbReference>
<evidence type="ECO:0000256" key="5">
    <source>
        <dbReference type="SAM" id="MobiDB-lite"/>
    </source>
</evidence>
<comment type="subcellular location">
    <subcellularLocation>
        <location evidence="1">Nucleus</location>
    </subcellularLocation>
</comment>
<feature type="compositionally biased region" description="Basic and acidic residues" evidence="5">
    <location>
        <begin position="141"/>
        <end position="152"/>
    </location>
</feature>
<sequence>MRPPHQHSRINLVELKAQIVKKLGAERSKQYFHYLNRLLSLKVSKGEFDKLCVGIIGRENIPLHNQFIRSILRNACGQGGPPPSIHKDDVLKHEAQVGGKVISADGYQNGSHIGMTQALSSPGSSNGGDMLPVSPRKARSGNRDRRTGERRSALGPNGKINFSSQVSMMTNQSNEFNVIVANGDINPPHIGRHLQHHQGHAQLEKNENENEIPMPHPAKLSGVGRSSDGPSPVHNKDNLKLVVREDGKQVSSRISLEAPLGVPLFPVSVGGARRNLPPESTLRCIGTFSDGALLDSLTLRERMEQITVTQEIEGVSVDCANILNHGLDSYLKRLITSCVEIVGSRSGHELTRNNTHKLHHHMKLINGVRPAHHYQMLGSGKPWEVQEQRTYYPISLQDFRVAMELNPRQLGEDWPLLLEKICTRAFEE</sequence>
<accession>A0A2Z7DDN2</accession>
<dbReference type="GO" id="GO:0000124">
    <property type="term" value="C:SAGA complex"/>
    <property type="evidence" value="ECO:0007669"/>
    <property type="project" value="TreeGrafter"/>
</dbReference>
<evidence type="ECO:0000256" key="1">
    <source>
        <dbReference type="ARBA" id="ARBA00004123"/>
    </source>
</evidence>
<keyword evidence="7" id="KW-1185">Reference proteome</keyword>
<dbReference type="GO" id="GO:0003713">
    <property type="term" value="F:transcription coactivator activity"/>
    <property type="evidence" value="ECO:0007669"/>
    <property type="project" value="TreeGrafter"/>
</dbReference>
<dbReference type="EMBL" id="KQ987226">
    <property type="protein sequence ID" value="KZV57918.1"/>
    <property type="molecule type" value="Genomic_DNA"/>
</dbReference>
<keyword evidence="4" id="KW-0539">Nucleus</keyword>
<evidence type="ECO:0000313" key="6">
    <source>
        <dbReference type="EMBL" id="KZV57918.1"/>
    </source>
</evidence>
<evidence type="ECO:0000313" key="7">
    <source>
        <dbReference type="Proteomes" id="UP000250235"/>
    </source>
</evidence>
<dbReference type="GO" id="GO:0005634">
    <property type="term" value="C:nucleus"/>
    <property type="evidence" value="ECO:0007669"/>
    <property type="project" value="UniProtKB-SubCell"/>
</dbReference>
<gene>
    <name evidence="6" type="ORF">F511_12524</name>
</gene>
<protein>
    <recommendedName>
        <fullName evidence="8">Transcriptional coactivator Hfi1/Transcriptional adapter 1</fullName>
    </recommendedName>
</protein>
<keyword evidence="2" id="KW-0805">Transcription regulation</keyword>
<keyword evidence="3" id="KW-0804">Transcription</keyword>
<proteinExistence type="predicted"/>
<dbReference type="Pfam" id="PF12767">
    <property type="entry name" value="SAGA-Tad1"/>
    <property type="match status" value="1"/>
</dbReference>
<feature type="region of interest" description="Disordered" evidence="5">
    <location>
        <begin position="114"/>
        <end position="162"/>
    </location>
</feature>
<dbReference type="AlphaFoldDB" id="A0A2Z7DDN2"/>
<evidence type="ECO:0000256" key="2">
    <source>
        <dbReference type="ARBA" id="ARBA00023015"/>
    </source>
</evidence>
<dbReference type="PANTHER" id="PTHR21277">
    <property type="entry name" value="TRANSCRIPTIONAL ADAPTER 1"/>
    <property type="match status" value="1"/>
</dbReference>
<evidence type="ECO:0000256" key="3">
    <source>
        <dbReference type="ARBA" id="ARBA00023163"/>
    </source>
</evidence>
<dbReference type="GO" id="GO:0006357">
    <property type="term" value="P:regulation of transcription by RNA polymerase II"/>
    <property type="evidence" value="ECO:0007669"/>
    <property type="project" value="TreeGrafter"/>
</dbReference>
<evidence type="ECO:0008006" key="8">
    <source>
        <dbReference type="Google" id="ProtNLM"/>
    </source>
</evidence>